<reference evidence="1" key="1">
    <citation type="journal article" date="2023" name="G3 (Bethesda)">
        <title>Whole genome assembly and annotation of the endangered Caribbean coral Acropora cervicornis.</title>
        <authorList>
            <person name="Selwyn J.D."/>
            <person name="Vollmer S.V."/>
        </authorList>
    </citation>
    <scope>NUCLEOTIDE SEQUENCE</scope>
    <source>
        <strain evidence="1">K2</strain>
    </source>
</reference>
<dbReference type="EMBL" id="JARQWQ010000054">
    <property type="protein sequence ID" value="KAK2556626.1"/>
    <property type="molecule type" value="Genomic_DNA"/>
</dbReference>
<comment type="caution">
    <text evidence="1">The sequence shown here is derived from an EMBL/GenBank/DDBJ whole genome shotgun (WGS) entry which is preliminary data.</text>
</comment>
<sequence>MDLLLSLVFKRETKLRNNTAYNWGNNGSSVVSVRQGIIIGSWILPLESASDESLYHME</sequence>
<reference evidence="1" key="2">
    <citation type="journal article" date="2023" name="Science">
        <title>Genomic signatures of disease resistance in endangered staghorn corals.</title>
        <authorList>
            <person name="Vollmer S.V."/>
            <person name="Selwyn J.D."/>
            <person name="Despard B.A."/>
            <person name="Roesel C.L."/>
        </authorList>
    </citation>
    <scope>NUCLEOTIDE SEQUENCE</scope>
    <source>
        <strain evidence="1">K2</strain>
    </source>
</reference>
<accession>A0AAD9Q934</accession>
<proteinExistence type="predicted"/>
<dbReference type="AlphaFoldDB" id="A0AAD9Q934"/>
<name>A0AAD9Q934_ACRCE</name>
<dbReference type="Proteomes" id="UP001249851">
    <property type="component" value="Unassembled WGS sequence"/>
</dbReference>
<protein>
    <submittedName>
        <fullName evidence="1">Uncharacterized protein</fullName>
    </submittedName>
</protein>
<organism evidence="1 2">
    <name type="scientific">Acropora cervicornis</name>
    <name type="common">Staghorn coral</name>
    <dbReference type="NCBI Taxonomy" id="6130"/>
    <lineage>
        <taxon>Eukaryota</taxon>
        <taxon>Metazoa</taxon>
        <taxon>Cnidaria</taxon>
        <taxon>Anthozoa</taxon>
        <taxon>Hexacorallia</taxon>
        <taxon>Scleractinia</taxon>
        <taxon>Astrocoeniina</taxon>
        <taxon>Acroporidae</taxon>
        <taxon>Acropora</taxon>
    </lineage>
</organism>
<keyword evidence="2" id="KW-1185">Reference proteome</keyword>
<evidence type="ECO:0000313" key="1">
    <source>
        <dbReference type="EMBL" id="KAK2556626.1"/>
    </source>
</evidence>
<evidence type="ECO:0000313" key="2">
    <source>
        <dbReference type="Proteomes" id="UP001249851"/>
    </source>
</evidence>
<gene>
    <name evidence="1" type="ORF">P5673_021174</name>
</gene>